<dbReference type="CDD" id="cd04725">
    <property type="entry name" value="OMP_decarboxylase_like"/>
    <property type="match status" value="1"/>
</dbReference>
<proteinExistence type="inferred from homology"/>
<feature type="active site" description="For OMPdecase activity" evidence="7">
    <location>
        <position position="58"/>
    </location>
</feature>
<dbReference type="InterPro" id="IPR014732">
    <property type="entry name" value="OMPdecase"/>
</dbReference>
<evidence type="ECO:0000256" key="5">
    <source>
        <dbReference type="ARBA" id="ARBA00023239"/>
    </source>
</evidence>
<keyword evidence="3 6" id="KW-0210">Decarboxylase</keyword>
<feature type="active site" description="For OMPdecase activity" evidence="7">
    <location>
        <position position="60"/>
    </location>
</feature>
<dbReference type="GO" id="GO:0005829">
    <property type="term" value="C:cytosol"/>
    <property type="evidence" value="ECO:0007669"/>
    <property type="project" value="TreeGrafter"/>
</dbReference>
<evidence type="ECO:0000256" key="6">
    <source>
        <dbReference type="HAMAP-Rule" id="MF_01200"/>
    </source>
</evidence>
<feature type="binding site" evidence="6">
    <location>
        <begin position="58"/>
        <end position="67"/>
    </location>
    <ligand>
        <name>substrate</name>
    </ligand>
</feature>
<comment type="catalytic activity">
    <reaction evidence="6">
        <text>orotidine 5'-phosphate + H(+) = UMP + CO2</text>
        <dbReference type="Rhea" id="RHEA:11596"/>
        <dbReference type="ChEBI" id="CHEBI:15378"/>
        <dbReference type="ChEBI" id="CHEBI:16526"/>
        <dbReference type="ChEBI" id="CHEBI:57538"/>
        <dbReference type="ChEBI" id="CHEBI:57865"/>
        <dbReference type="EC" id="4.1.1.23"/>
    </reaction>
</comment>
<comment type="function">
    <text evidence="1 6">Catalyzes the decarboxylation of orotidine 5'-monophosphate (OMP) to uridine 5'-monophosphate (UMP).</text>
</comment>
<name>A0A7V4E3C7_UNCW3</name>
<comment type="similarity">
    <text evidence="6">Belongs to the OMP decarboxylase family. Type 1 subfamily.</text>
</comment>
<feature type="active site" description="Proton donor" evidence="6">
    <location>
        <position position="60"/>
    </location>
</feature>
<dbReference type="SUPFAM" id="SSF51366">
    <property type="entry name" value="Ribulose-phoshate binding barrel"/>
    <property type="match status" value="1"/>
</dbReference>
<comment type="caution">
    <text evidence="10">The sequence shown here is derived from an EMBL/GenBank/DDBJ whole genome shotgun (WGS) entry which is preliminary data.</text>
</comment>
<dbReference type="GO" id="GO:0004590">
    <property type="term" value="F:orotidine-5'-phosphate decarboxylase activity"/>
    <property type="evidence" value="ECO:0007669"/>
    <property type="project" value="UniProtKB-UniRule"/>
</dbReference>
<dbReference type="UniPathway" id="UPA00070">
    <property type="reaction ID" value="UER00120"/>
</dbReference>
<evidence type="ECO:0000256" key="8">
    <source>
        <dbReference type="PIRSR" id="PIRSR614732-2"/>
    </source>
</evidence>
<dbReference type="AlphaFoldDB" id="A0A7V4E3C7"/>
<comment type="pathway">
    <text evidence="2 6">Pyrimidine metabolism; UMP biosynthesis via de novo pathway; UMP from orotate: step 2/2.</text>
</comment>
<evidence type="ECO:0000256" key="1">
    <source>
        <dbReference type="ARBA" id="ARBA00002356"/>
    </source>
</evidence>
<dbReference type="InterPro" id="IPR001754">
    <property type="entry name" value="OMPdeCOase_dom"/>
</dbReference>
<evidence type="ECO:0000313" key="10">
    <source>
        <dbReference type="EMBL" id="HGK63902.1"/>
    </source>
</evidence>
<dbReference type="Gene3D" id="3.20.20.70">
    <property type="entry name" value="Aldolase class I"/>
    <property type="match status" value="1"/>
</dbReference>
<accession>A0A7V4E3C7</accession>
<dbReference type="EC" id="4.1.1.23" evidence="6"/>
<dbReference type="InterPro" id="IPR011060">
    <property type="entry name" value="RibuloseP-bd_barrel"/>
</dbReference>
<dbReference type="EMBL" id="DTDR01000121">
    <property type="protein sequence ID" value="HGK63902.1"/>
    <property type="molecule type" value="Genomic_DNA"/>
</dbReference>
<dbReference type="NCBIfam" id="NF001273">
    <property type="entry name" value="PRK00230.1"/>
    <property type="match status" value="1"/>
</dbReference>
<feature type="binding site" evidence="6 8">
    <location>
        <position position="217"/>
    </location>
    <ligand>
        <name>substrate</name>
    </ligand>
</feature>
<feature type="active site" description="For OMPdecase activity" evidence="7">
    <location>
        <position position="63"/>
    </location>
</feature>
<organism evidence="10">
    <name type="scientific">candidate division WOR-3 bacterium</name>
    <dbReference type="NCBI Taxonomy" id="2052148"/>
    <lineage>
        <taxon>Bacteria</taxon>
        <taxon>Bacteria division WOR-3</taxon>
    </lineage>
</organism>
<feature type="binding site" evidence="6 8">
    <location>
        <position position="31"/>
    </location>
    <ligand>
        <name>substrate</name>
    </ligand>
</feature>
<feature type="binding site" evidence="6 8">
    <location>
        <position position="9"/>
    </location>
    <ligand>
        <name>substrate</name>
    </ligand>
</feature>
<feature type="binding site" evidence="6 8">
    <location>
        <position position="197"/>
    </location>
    <ligand>
        <name>substrate</name>
    </ligand>
</feature>
<keyword evidence="4 6" id="KW-0665">Pyrimidine biosynthesis</keyword>
<dbReference type="SMART" id="SM00934">
    <property type="entry name" value="OMPdecase"/>
    <property type="match status" value="1"/>
</dbReference>
<dbReference type="GO" id="GO:0044205">
    <property type="term" value="P:'de novo' UMP biosynthetic process"/>
    <property type="evidence" value="ECO:0007669"/>
    <property type="project" value="UniProtKB-UniRule"/>
</dbReference>
<evidence type="ECO:0000256" key="3">
    <source>
        <dbReference type="ARBA" id="ARBA00022793"/>
    </source>
</evidence>
<feature type="binding site" evidence="6 8">
    <location>
        <position position="186"/>
    </location>
    <ligand>
        <name>substrate</name>
    </ligand>
</feature>
<feature type="binding site" evidence="6 8">
    <location>
        <position position="218"/>
    </location>
    <ligand>
        <name>substrate</name>
    </ligand>
</feature>
<dbReference type="InterPro" id="IPR013785">
    <property type="entry name" value="Aldolase_TIM"/>
</dbReference>
<evidence type="ECO:0000259" key="9">
    <source>
        <dbReference type="SMART" id="SM00934"/>
    </source>
</evidence>
<keyword evidence="5 6" id="KW-0456">Lyase</keyword>
<dbReference type="GO" id="GO:0006207">
    <property type="term" value="P:'de novo' pyrimidine nucleobase biosynthetic process"/>
    <property type="evidence" value="ECO:0007669"/>
    <property type="project" value="InterPro"/>
</dbReference>
<evidence type="ECO:0000256" key="4">
    <source>
        <dbReference type="ARBA" id="ARBA00022975"/>
    </source>
</evidence>
<gene>
    <name evidence="6" type="primary">pyrF</name>
    <name evidence="10" type="ORF">ENU74_04865</name>
</gene>
<dbReference type="PANTHER" id="PTHR32119">
    <property type="entry name" value="OROTIDINE 5'-PHOSPHATE DECARBOXYLASE"/>
    <property type="match status" value="1"/>
</dbReference>
<protein>
    <recommendedName>
        <fullName evidence="6">Orotidine 5'-phosphate decarboxylase</fullName>
        <ecNumber evidence="6">4.1.1.23</ecNumber>
    </recommendedName>
    <alternativeName>
        <fullName evidence="6">OMP decarboxylase</fullName>
        <shortName evidence="6">OMPDCase</shortName>
        <shortName evidence="6">OMPdecase</shortName>
    </alternativeName>
</protein>
<dbReference type="NCBIfam" id="TIGR01740">
    <property type="entry name" value="pyrF"/>
    <property type="match status" value="1"/>
</dbReference>
<reference evidence="10" key="1">
    <citation type="journal article" date="2020" name="mSystems">
        <title>Genome- and Community-Level Interaction Insights into Carbon Utilization and Element Cycling Functions of Hydrothermarchaeota in Hydrothermal Sediment.</title>
        <authorList>
            <person name="Zhou Z."/>
            <person name="Liu Y."/>
            <person name="Xu W."/>
            <person name="Pan J."/>
            <person name="Luo Z.H."/>
            <person name="Li M."/>
        </authorList>
    </citation>
    <scope>NUCLEOTIDE SEQUENCE [LARGE SCALE GENOMIC DNA]</scope>
    <source>
        <strain evidence="10">SpSt-697</strain>
    </source>
</reference>
<dbReference type="PANTHER" id="PTHR32119:SF2">
    <property type="entry name" value="OROTIDINE 5'-PHOSPHATE DECARBOXYLASE"/>
    <property type="match status" value="1"/>
</dbReference>
<evidence type="ECO:0000256" key="2">
    <source>
        <dbReference type="ARBA" id="ARBA00004861"/>
    </source>
</evidence>
<dbReference type="Pfam" id="PF00215">
    <property type="entry name" value="OMPdecase"/>
    <property type="match status" value="1"/>
</dbReference>
<evidence type="ECO:0000256" key="7">
    <source>
        <dbReference type="PIRSR" id="PIRSR614732-1"/>
    </source>
</evidence>
<feature type="domain" description="Orotidine 5'-phosphate decarboxylase" evidence="9">
    <location>
        <begin position="3"/>
        <end position="233"/>
    </location>
</feature>
<dbReference type="InterPro" id="IPR047596">
    <property type="entry name" value="OMPdecase_bac"/>
</dbReference>
<dbReference type="HAMAP" id="MF_01200_B">
    <property type="entry name" value="OMPdecase_type1_B"/>
    <property type="match status" value="1"/>
</dbReference>
<sequence>MTKIILALDVETIQKARKIVKRLKGWVEMFKVGISLFIKTGPRVIKMIKDYNEKVFLDLKFFDIPSVVEKACENCLKWRVDMFNLHILGGEEMLQRVVDYVNNFCEKKNIKEKPKILGVTLLTSFKEESLIGLLNIKKEEFQDLVVKLALVAKKANLDGVIASPRDIKRIKEECGKDFLVVSPGIRLPDIEISHDDQERIMTAEEAAKAGADYIVIGRPILKAEDPVDLIIKIKEDIKS</sequence>
<comment type="subunit">
    <text evidence="6">Homodimer.</text>
</comment>
<feature type="binding site" evidence="6 8">
    <location>
        <position position="123"/>
    </location>
    <ligand>
        <name>substrate</name>
    </ligand>
</feature>